<accession>A0A067M789</accession>
<dbReference type="EMBL" id="KL198101">
    <property type="protein sequence ID" value="KDQ07732.1"/>
    <property type="molecule type" value="Genomic_DNA"/>
</dbReference>
<name>A0A067M789_BOTB1</name>
<sequence length="182" mass="20247">MASTSASPGTFANLYYQRAVATARPCYMCLRPTTIVLATINNTDFLYTCATHLTDPGFATPLPSETPKLSEEELKRIKEEWEQKQKRKNEAKKKQEEGKSQDADKADKGDKEKGKASPPGGSAPVSPSPPPTSKPQHARFVLHREVFAMRQAEHRKKRQTSQIKEVAPRLPGAPRGYINPDM</sequence>
<dbReference type="PANTHER" id="PTHR28218">
    <property type="entry name" value="VPS4-ASSOCIATED PROTEIN 1"/>
    <property type="match status" value="1"/>
</dbReference>
<keyword evidence="3" id="KW-1185">Reference proteome</keyword>
<dbReference type="InParanoid" id="A0A067M789"/>
<dbReference type="HOGENOM" id="CLU_088285_0_0_1"/>
<organism evidence="2 3">
    <name type="scientific">Botryobasidium botryosum (strain FD-172 SS1)</name>
    <dbReference type="NCBI Taxonomy" id="930990"/>
    <lineage>
        <taxon>Eukaryota</taxon>
        <taxon>Fungi</taxon>
        <taxon>Dikarya</taxon>
        <taxon>Basidiomycota</taxon>
        <taxon>Agaricomycotina</taxon>
        <taxon>Agaricomycetes</taxon>
        <taxon>Cantharellales</taxon>
        <taxon>Botryobasidiaceae</taxon>
        <taxon>Botryobasidium</taxon>
    </lineage>
</organism>
<dbReference type="GO" id="GO:0005768">
    <property type="term" value="C:endosome"/>
    <property type="evidence" value="ECO:0007669"/>
    <property type="project" value="TreeGrafter"/>
</dbReference>
<dbReference type="PANTHER" id="PTHR28218:SF1">
    <property type="entry name" value="VPS4-ASSOCIATED PROTEIN 1"/>
    <property type="match status" value="1"/>
</dbReference>
<dbReference type="Proteomes" id="UP000027195">
    <property type="component" value="Unassembled WGS sequence"/>
</dbReference>
<gene>
    <name evidence="2" type="ORF">BOTBODRAFT_38528</name>
</gene>
<dbReference type="GO" id="GO:0007034">
    <property type="term" value="P:vacuolar transport"/>
    <property type="evidence" value="ECO:0007669"/>
    <property type="project" value="TreeGrafter"/>
</dbReference>
<evidence type="ECO:0000313" key="2">
    <source>
        <dbReference type="EMBL" id="KDQ07732.1"/>
    </source>
</evidence>
<dbReference type="OrthoDB" id="2158714at2759"/>
<feature type="region of interest" description="Disordered" evidence="1">
    <location>
        <begin position="56"/>
        <end position="182"/>
    </location>
</feature>
<feature type="compositionally biased region" description="Low complexity" evidence="1">
    <location>
        <begin position="116"/>
        <end position="125"/>
    </location>
</feature>
<feature type="compositionally biased region" description="Basic and acidic residues" evidence="1">
    <location>
        <begin position="92"/>
        <end position="115"/>
    </location>
</feature>
<evidence type="ECO:0000256" key="1">
    <source>
        <dbReference type="SAM" id="MobiDB-lite"/>
    </source>
</evidence>
<dbReference type="Pfam" id="PF08432">
    <property type="entry name" value="Vfa1"/>
    <property type="match status" value="1"/>
</dbReference>
<evidence type="ECO:0008006" key="4">
    <source>
        <dbReference type="Google" id="ProtNLM"/>
    </source>
</evidence>
<feature type="compositionally biased region" description="Basic and acidic residues" evidence="1">
    <location>
        <begin position="68"/>
        <end position="84"/>
    </location>
</feature>
<dbReference type="AlphaFoldDB" id="A0A067M789"/>
<dbReference type="InterPro" id="IPR013640">
    <property type="entry name" value="Vfa1"/>
</dbReference>
<reference evidence="3" key="1">
    <citation type="journal article" date="2014" name="Proc. Natl. Acad. Sci. U.S.A.">
        <title>Extensive sampling of basidiomycete genomes demonstrates inadequacy of the white-rot/brown-rot paradigm for wood decay fungi.</title>
        <authorList>
            <person name="Riley R."/>
            <person name="Salamov A.A."/>
            <person name="Brown D.W."/>
            <person name="Nagy L.G."/>
            <person name="Floudas D."/>
            <person name="Held B.W."/>
            <person name="Levasseur A."/>
            <person name="Lombard V."/>
            <person name="Morin E."/>
            <person name="Otillar R."/>
            <person name="Lindquist E.A."/>
            <person name="Sun H."/>
            <person name="LaButti K.M."/>
            <person name="Schmutz J."/>
            <person name="Jabbour D."/>
            <person name="Luo H."/>
            <person name="Baker S.E."/>
            <person name="Pisabarro A.G."/>
            <person name="Walton J.D."/>
            <person name="Blanchette R.A."/>
            <person name="Henrissat B."/>
            <person name="Martin F."/>
            <person name="Cullen D."/>
            <person name="Hibbett D.S."/>
            <person name="Grigoriev I.V."/>
        </authorList>
    </citation>
    <scope>NUCLEOTIDE SEQUENCE [LARGE SCALE GENOMIC DNA]</scope>
    <source>
        <strain evidence="3">FD-172 SS1</strain>
    </source>
</reference>
<evidence type="ECO:0000313" key="3">
    <source>
        <dbReference type="Proteomes" id="UP000027195"/>
    </source>
</evidence>
<proteinExistence type="predicted"/>
<protein>
    <recommendedName>
        <fullName evidence="4">DUF1742-domain-containing protein</fullName>
    </recommendedName>
</protein>